<evidence type="ECO:0000313" key="2">
    <source>
        <dbReference type="EMBL" id="RCK68553.1"/>
    </source>
</evidence>
<dbReference type="PANTHER" id="PTHR43734:SF1">
    <property type="entry name" value="PHYTOENE DESATURASE"/>
    <property type="match status" value="1"/>
</dbReference>
<protein>
    <submittedName>
        <fullName evidence="2">FAD-dependent oxidoreductase</fullName>
    </submittedName>
</protein>
<dbReference type="InterPro" id="IPR036188">
    <property type="entry name" value="FAD/NAD-bd_sf"/>
</dbReference>
<dbReference type="AlphaFoldDB" id="A0A367YRN4"/>
<proteinExistence type="predicted"/>
<accession>A0A367YRN4</accession>
<evidence type="ECO:0000313" key="3">
    <source>
        <dbReference type="Proteomes" id="UP000252770"/>
    </source>
</evidence>
<dbReference type="EMBL" id="QOUI01000010">
    <property type="protein sequence ID" value="RCK68553.1"/>
    <property type="molecule type" value="Genomic_DNA"/>
</dbReference>
<keyword evidence="3" id="KW-1185">Reference proteome</keyword>
<evidence type="ECO:0000259" key="1">
    <source>
        <dbReference type="Pfam" id="PF01593"/>
    </source>
</evidence>
<comment type="caution">
    <text evidence="2">The sequence shown here is derived from an EMBL/GenBank/DDBJ whole genome shotgun (WGS) entry which is preliminary data.</text>
</comment>
<dbReference type="RefSeq" id="WP_114127524.1">
    <property type="nucleotide sequence ID" value="NZ_QOUI01000010.1"/>
</dbReference>
<dbReference type="GO" id="GO:0016491">
    <property type="term" value="F:oxidoreductase activity"/>
    <property type="evidence" value="ECO:0007669"/>
    <property type="project" value="InterPro"/>
</dbReference>
<dbReference type="Proteomes" id="UP000252770">
    <property type="component" value="Unassembled WGS sequence"/>
</dbReference>
<reference evidence="2 3" key="1">
    <citation type="submission" date="2018-07" db="EMBL/GenBank/DDBJ databases">
        <title>Desertimonas flava gen. nov. sp. nov.</title>
        <authorList>
            <person name="Liu S."/>
        </authorList>
    </citation>
    <scope>NUCLEOTIDE SEQUENCE [LARGE SCALE GENOMIC DNA]</scope>
    <source>
        <strain evidence="2 3">16Sb5-5</strain>
    </source>
</reference>
<dbReference type="Pfam" id="PF01593">
    <property type="entry name" value="Amino_oxidase"/>
    <property type="match status" value="1"/>
</dbReference>
<dbReference type="InterPro" id="IPR002937">
    <property type="entry name" value="Amino_oxidase"/>
</dbReference>
<dbReference type="PANTHER" id="PTHR43734">
    <property type="entry name" value="PHYTOENE DESATURASE"/>
    <property type="match status" value="1"/>
</dbReference>
<sequence>MEALPVVVVGGSLAGMAAAARLAKAGHRVRLVERTDRLGGRWAGADLAGHPGVRVDAMPGVLTFPAPWRDLFKKSGRAFDAELARAGLELVPGPPATHRFPDGLELQLPAERAAQHAALTAALGRPAAERWRDLLDRLLGVWQQLRPLGMELELLSQRQLTPDVRRTLLLDRTVADLADDLAEPHLGAVVRAVVQRAGSDPERTPAFRAAELVATRTFGRWVLHDRDGAPQPVHRLVELVADRLRLRKVALDLGRTVTALTTRPRPRVEVDGEPVDAAAVVSAVDPWTHLRLDPRGLRWADRRRLARARPALAPAVSHAVVEDDPVPGGVAELVEHRLDGPVVRYRRALGERTLVSTHDSTAASPDPSYGIAWDGPASWWRMPPVSTGRPLLWTAGPHSRGGSSLSQVLLSGALASYACHDALSGVPAAPVRRVR</sequence>
<feature type="domain" description="Amine oxidase" evidence="1">
    <location>
        <begin position="13"/>
        <end position="321"/>
    </location>
</feature>
<dbReference type="Gene3D" id="3.50.50.60">
    <property type="entry name" value="FAD/NAD(P)-binding domain"/>
    <property type="match status" value="1"/>
</dbReference>
<gene>
    <name evidence="2" type="ORF">DT076_15065</name>
</gene>
<dbReference type="SUPFAM" id="SSF51905">
    <property type="entry name" value="FAD/NAD(P)-binding domain"/>
    <property type="match status" value="1"/>
</dbReference>
<name>A0A367YRN4_9ACTN</name>
<organism evidence="2 3">
    <name type="scientific">Desertihabitans brevis</name>
    <dbReference type="NCBI Taxonomy" id="2268447"/>
    <lineage>
        <taxon>Bacteria</taxon>
        <taxon>Bacillati</taxon>
        <taxon>Actinomycetota</taxon>
        <taxon>Actinomycetes</taxon>
        <taxon>Propionibacteriales</taxon>
        <taxon>Propionibacteriaceae</taxon>
        <taxon>Desertihabitans</taxon>
    </lineage>
</organism>